<feature type="domain" description="Mur ligase N-terminal catalytic" evidence="15">
    <location>
        <begin position="4"/>
        <end position="101"/>
    </location>
</feature>
<dbReference type="InterPro" id="IPR000713">
    <property type="entry name" value="Mur_ligase_N"/>
</dbReference>
<comment type="subcellular location">
    <subcellularLocation>
        <location evidence="1 14">Cytoplasm</location>
    </subcellularLocation>
</comment>
<dbReference type="PANTHER" id="PTHR43445">
    <property type="entry name" value="UDP-N-ACETYLMURAMATE--L-ALANINE LIGASE-RELATED"/>
    <property type="match status" value="1"/>
</dbReference>
<organism evidence="18 19">
    <name type="scientific">Anaerolinea thermophila</name>
    <dbReference type="NCBI Taxonomy" id="167964"/>
    <lineage>
        <taxon>Bacteria</taxon>
        <taxon>Bacillati</taxon>
        <taxon>Chloroflexota</taxon>
        <taxon>Anaerolineae</taxon>
        <taxon>Anaerolineales</taxon>
        <taxon>Anaerolineaceae</taxon>
        <taxon>Anaerolinea</taxon>
    </lineage>
</organism>
<evidence type="ECO:0000256" key="8">
    <source>
        <dbReference type="ARBA" id="ARBA00022840"/>
    </source>
</evidence>
<evidence type="ECO:0000259" key="16">
    <source>
        <dbReference type="Pfam" id="PF02875"/>
    </source>
</evidence>
<dbReference type="GO" id="GO:0005737">
    <property type="term" value="C:cytoplasm"/>
    <property type="evidence" value="ECO:0007669"/>
    <property type="project" value="UniProtKB-SubCell"/>
</dbReference>
<evidence type="ECO:0000256" key="12">
    <source>
        <dbReference type="ARBA" id="ARBA00023316"/>
    </source>
</evidence>
<evidence type="ECO:0000313" key="18">
    <source>
        <dbReference type="EMBL" id="KUK46929.1"/>
    </source>
</evidence>
<keyword evidence="6 14" id="KW-0132">Cell division</keyword>
<evidence type="ECO:0000256" key="7">
    <source>
        <dbReference type="ARBA" id="ARBA00022741"/>
    </source>
</evidence>
<dbReference type="SUPFAM" id="SSF53623">
    <property type="entry name" value="MurD-like peptide ligases, catalytic domain"/>
    <property type="match status" value="1"/>
</dbReference>
<dbReference type="GO" id="GO:0005524">
    <property type="term" value="F:ATP binding"/>
    <property type="evidence" value="ECO:0007669"/>
    <property type="project" value="UniProtKB-UniRule"/>
</dbReference>
<dbReference type="Gene3D" id="3.90.190.20">
    <property type="entry name" value="Mur ligase, C-terminal domain"/>
    <property type="match status" value="1"/>
</dbReference>
<dbReference type="PANTHER" id="PTHR43445:SF3">
    <property type="entry name" value="UDP-N-ACETYLMURAMATE--L-ALANINE LIGASE"/>
    <property type="match status" value="1"/>
</dbReference>
<accession>A0A101FYM9</accession>
<comment type="function">
    <text evidence="14">Cell wall formation.</text>
</comment>
<dbReference type="InterPro" id="IPR036565">
    <property type="entry name" value="Mur-like_cat_sf"/>
</dbReference>
<evidence type="ECO:0000256" key="1">
    <source>
        <dbReference type="ARBA" id="ARBA00004496"/>
    </source>
</evidence>
<keyword evidence="8 14" id="KW-0067">ATP-binding</keyword>
<evidence type="ECO:0000256" key="2">
    <source>
        <dbReference type="ARBA" id="ARBA00004752"/>
    </source>
</evidence>
<feature type="binding site" evidence="14">
    <location>
        <begin position="109"/>
        <end position="115"/>
    </location>
    <ligand>
        <name>ATP</name>
        <dbReference type="ChEBI" id="CHEBI:30616"/>
    </ligand>
</feature>
<dbReference type="NCBIfam" id="TIGR01082">
    <property type="entry name" value="murC"/>
    <property type="match status" value="1"/>
</dbReference>
<keyword evidence="12 14" id="KW-0961">Cell wall biogenesis/degradation</keyword>
<dbReference type="InterPro" id="IPR050061">
    <property type="entry name" value="MurCDEF_pg_biosynth"/>
</dbReference>
<dbReference type="GO" id="GO:0008360">
    <property type="term" value="P:regulation of cell shape"/>
    <property type="evidence" value="ECO:0007669"/>
    <property type="project" value="UniProtKB-KW"/>
</dbReference>
<dbReference type="Pfam" id="PF02875">
    <property type="entry name" value="Mur_ligase_C"/>
    <property type="match status" value="1"/>
</dbReference>
<keyword evidence="10 14" id="KW-0573">Peptidoglycan synthesis</keyword>
<keyword evidence="9 14" id="KW-0133">Cell shape</keyword>
<keyword evidence="11 14" id="KW-0131">Cell cycle</keyword>
<dbReference type="SUPFAM" id="SSF53244">
    <property type="entry name" value="MurD-like peptide ligases, peptide-binding domain"/>
    <property type="match status" value="1"/>
</dbReference>
<evidence type="ECO:0000259" key="17">
    <source>
        <dbReference type="Pfam" id="PF08245"/>
    </source>
</evidence>
<sequence>MRKHYHFIGIGGTGLSAIARVLLEQGNSVSGSDMLLSPLAAELQNAGATVYKGHRAEQVQGADIVIRSSAIKDDNVEVQAALTAGIPVLKRIDFLSELTKGHTLIAIAGTHGKTTTTAMTAWVFDQLHLDPTYIIGGTAKNLHRNAHAGQGAYFIIEADEYDSMFLGLTPDYLIITNVEHDHPDCYPTRESYITAFKKLIQRMDHNGTMLICADNPQALKIGKWAQDLVDVHFYGTSPQAQYSLSNIQHRENDGVRFHLQLSHGNVITQELSIPGDYNARNASAVLALIDHLNLSLNGASQALAAFSGTGRRFDILGTFQGITLIDDYGHHPTEIRSTIGAARAQYPKQRLITVWQPHTYSRTQELFNDYLDVFTDSDMVIVTEIYASREKVQDYSSQLIANQIHHKNVHFIASLADTTAFLGSELKDGDVVLILSAGDANQINQDLRKLLTQTINERGKHV</sequence>
<reference evidence="18 19" key="1">
    <citation type="journal article" date="2015" name="MBio">
        <title>Genome-Resolved Metagenomic Analysis Reveals Roles for Candidate Phyla and Other Microbial Community Members in Biogeochemical Transformations in Oil Reservoirs.</title>
        <authorList>
            <person name="Hu P."/>
            <person name="Tom L."/>
            <person name="Singh A."/>
            <person name="Thomas B.C."/>
            <person name="Baker B.J."/>
            <person name="Piceno Y.M."/>
            <person name="Andersen G.L."/>
            <person name="Banfield J.F."/>
        </authorList>
    </citation>
    <scope>NUCLEOTIDE SEQUENCE [LARGE SCALE GENOMIC DNA]</scope>
    <source>
        <strain evidence="18">46_16</strain>
    </source>
</reference>
<dbReference type="GO" id="GO:0008763">
    <property type="term" value="F:UDP-N-acetylmuramate-L-alanine ligase activity"/>
    <property type="evidence" value="ECO:0007669"/>
    <property type="project" value="UniProtKB-UniRule"/>
</dbReference>
<name>A0A101FYM9_9CHLR</name>
<dbReference type="AlphaFoldDB" id="A0A101FYM9"/>
<comment type="caution">
    <text evidence="18">The sequence shown here is derived from an EMBL/GenBank/DDBJ whole genome shotgun (WGS) entry which is preliminary data.</text>
</comment>
<keyword evidence="4 14" id="KW-0963">Cytoplasm</keyword>
<dbReference type="InterPro" id="IPR013221">
    <property type="entry name" value="Mur_ligase_cen"/>
</dbReference>
<dbReference type="Pfam" id="PF08245">
    <property type="entry name" value="Mur_ligase_M"/>
    <property type="match status" value="1"/>
</dbReference>
<dbReference type="GO" id="GO:0051301">
    <property type="term" value="P:cell division"/>
    <property type="evidence" value="ECO:0007669"/>
    <property type="project" value="UniProtKB-KW"/>
</dbReference>
<evidence type="ECO:0000256" key="4">
    <source>
        <dbReference type="ARBA" id="ARBA00022490"/>
    </source>
</evidence>
<evidence type="ECO:0000256" key="13">
    <source>
        <dbReference type="ARBA" id="ARBA00047833"/>
    </source>
</evidence>
<dbReference type="SUPFAM" id="SSF51984">
    <property type="entry name" value="MurCD N-terminal domain"/>
    <property type="match status" value="1"/>
</dbReference>
<evidence type="ECO:0000259" key="15">
    <source>
        <dbReference type="Pfam" id="PF01225"/>
    </source>
</evidence>
<evidence type="ECO:0000256" key="3">
    <source>
        <dbReference type="ARBA" id="ARBA00012211"/>
    </source>
</evidence>
<evidence type="ECO:0000256" key="5">
    <source>
        <dbReference type="ARBA" id="ARBA00022598"/>
    </source>
</evidence>
<dbReference type="InterPro" id="IPR004101">
    <property type="entry name" value="Mur_ligase_C"/>
</dbReference>
<protein>
    <recommendedName>
        <fullName evidence="3 14">UDP-N-acetylmuramate--L-alanine ligase</fullName>
        <ecNumber evidence="3 14">6.3.2.8</ecNumber>
    </recommendedName>
    <alternativeName>
        <fullName evidence="14">UDP-N-acetylmuramoyl-L-alanine synthetase</fullName>
    </alternativeName>
</protein>
<comment type="similarity">
    <text evidence="14">Belongs to the MurCDEF family.</text>
</comment>
<dbReference type="InterPro" id="IPR036615">
    <property type="entry name" value="Mur_ligase_C_dom_sf"/>
</dbReference>
<proteinExistence type="inferred from homology"/>
<evidence type="ECO:0000256" key="14">
    <source>
        <dbReference type="HAMAP-Rule" id="MF_00046"/>
    </source>
</evidence>
<dbReference type="PATRIC" id="fig|167964.4.peg.475"/>
<keyword evidence="5 14" id="KW-0436">Ligase</keyword>
<dbReference type="UniPathway" id="UPA00219"/>
<dbReference type="Pfam" id="PF01225">
    <property type="entry name" value="Mur_ligase"/>
    <property type="match status" value="1"/>
</dbReference>
<dbReference type="GO" id="GO:0009252">
    <property type="term" value="P:peptidoglycan biosynthetic process"/>
    <property type="evidence" value="ECO:0007669"/>
    <property type="project" value="UniProtKB-UniRule"/>
</dbReference>
<evidence type="ECO:0000256" key="10">
    <source>
        <dbReference type="ARBA" id="ARBA00022984"/>
    </source>
</evidence>
<comment type="pathway">
    <text evidence="2 14">Cell wall biogenesis; peptidoglycan biosynthesis.</text>
</comment>
<dbReference type="InterPro" id="IPR005758">
    <property type="entry name" value="UDP-N-AcMur_Ala_ligase_MurC"/>
</dbReference>
<evidence type="ECO:0000256" key="11">
    <source>
        <dbReference type="ARBA" id="ARBA00023306"/>
    </source>
</evidence>
<dbReference type="Gene3D" id="3.40.50.720">
    <property type="entry name" value="NAD(P)-binding Rossmann-like Domain"/>
    <property type="match status" value="1"/>
</dbReference>
<gene>
    <name evidence="14" type="primary">murC</name>
    <name evidence="18" type="ORF">XD73_0126</name>
</gene>
<feature type="domain" description="Mur ligase C-terminal" evidence="16">
    <location>
        <begin position="311"/>
        <end position="438"/>
    </location>
</feature>
<evidence type="ECO:0000256" key="6">
    <source>
        <dbReference type="ARBA" id="ARBA00022618"/>
    </source>
</evidence>
<dbReference type="GO" id="GO:0071555">
    <property type="term" value="P:cell wall organization"/>
    <property type="evidence" value="ECO:0007669"/>
    <property type="project" value="UniProtKB-KW"/>
</dbReference>
<dbReference type="EMBL" id="LGFU01000003">
    <property type="protein sequence ID" value="KUK46929.1"/>
    <property type="molecule type" value="Genomic_DNA"/>
</dbReference>
<feature type="domain" description="Mur ligase central" evidence="17">
    <location>
        <begin position="107"/>
        <end position="288"/>
    </location>
</feature>
<dbReference type="HAMAP" id="MF_00046">
    <property type="entry name" value="MurC"/>
    <property type="match status" value="1"/>
</dbReference>
<evidence type="ECO:0000256" key="9">
    <source>
        <dbReference type="ARBA" id="ARBA00022960"/>
    </source>
</evidence>
<comment type="catalytic activity">
    <reaction evidence="13 14">
        <text>UDP-N-acetyl-alpha-D-muramate + L-alanine + ATP = UDP-N-acetyl-alpha-D-muramoyl-L-alanine + ADP + phosphate + H(+)</text>
        <dbReference type="Rhea" id="RHEA:23372"/>
        <dbReference type="ChEBI" id="CHEBI:15378"/>
        <dbReference type="ChEBI" id="CHEBI:30616"/>
        <dbReference type="ChEBI" id="CHEBI:43474"/>
        <dbReference type="ChEBI" id="CHEBI:57972"/>
        <dbReference type="ChEBI" id="CHEBI:70757"/>
        <dbReference type="ChEBI" id="CHEBI:83898"/>
        <dbReference type="ChEBI" id="CHEBI:456216"/>
        <dbReference type="EC" id="6.3.2.8"/>
    </reaction>
</comment>
<dbReference type="Gene3D" id="3.40.1190.10">
    <property type="entry name" value="Mur-like, catalytic domain"/>
    <property type="match status" value="1"/>
</dbReference>
<dbReference type="Proteomes" id="UP000064249">
    <property type="component" value="Unassembled WGS sequence"/>
</dbReference>
<evidence type="ECO:0000313" key="19">
    <source>
        <dbReference type="Proteomes" id="UP000064249"/>
    </source>
</evidence>
<keyword evidence="7 14" id="KW-0547">Nucleotide-binding</keyword>
<dbReference type="EC" id="6.3.2.8" evidence="3 14"/>